<dbReference type="AlphaFoldDB" id="A0A0F8B2W4"/>
<name>A0A0F8B2W4_CERFI</name>
<protein>
    <recommendedName>
        <fullName evidence="3">WW domain-containing protein</fullName>
    </recommendedName>
</protein>
<evidence type="ECO:0008006" key="3">
    <source>
        <dbReference type="Google" id="ProtNLM"/>
    </source>
</evidence>
<gene>
    <name evidence="1" type="ORF">CFO_g1861</name>
</gene>
<dbReference type="Proteomes" id="UP000034841">
    <property type="component" value="Unassembled WGS sequence"/>
</dbReference>
<dbReference type="OrthoDB" id="3439539at2759"/>
<proteinExistence type="predicted"/>
<keyword evidence="2" id="KW-1185">Reference proteome</keyword>
<evidence type="ECO:0000313" key="1">
    <source>
        <dbReference type="EMBL" id="KKF95806.1"/>
    </source>
</evidence>
<dbReference type="EMBL" id="LBBL01000078">
    <property type="protein sequence ID" value="KKF95806.1"/>
    <property type="molecule type" value="Genomic_DNA"/>
</dbReference>
<accession>A0A0F8B2W4</accession>
<reference evidence="1 2" key="1">
    <citation type="submission" date="2015-04" db="EMBL/GenBank/DDBJ databases">
        <title>Genome sequence of Ceratocystis platani, a major pathogen of plane trees.</title>
        <authorList>
            <person name="Belbahri L."/>
        </authorList>
    </citation>
    <scope>NUCLEOTIDE SEQUENCE [LARGE SCALE GENOMIC DNA]</scope>
    <source>
        <strain evidence="1 2">CFO</strain>
    </source>
</reference>
<organism evidence="1 2">
    <name type="scientific">Ceratocystis fimbriata f. sp. platani</name>
    <dbReference type="NCBI Taxonomy" id="88771"/>
    <lineage>
        <taxon>Eukaryota</taxon>
        <taxon>Fungi</taxon>
        <taxon>Dikarya</taxon>
        <taxon>Ascomycota</taxon>
        <taxon>Pezizomycotina</taxon>
        <taxon>Sordariomycetes</taxon>
        <taxon>Hypocreomycetidae</taxon>
        <taxon>Microascales</taxon>
        <taxon>Ceratocystidaceae</taxon>
        <taxon>Ceratocystis</taxon>
    </lineage>
</organism>
<evidence type="ECO:0000313" key="2">
    <source>
        <dbReference type="Proteomes" id="UP000034841"/>
    </source>
</evidence>
<sequence length="129" mass="14604">MANSGLPEGWESDYDGKRWLYRYTATGAVQYKWPQPGDEYPDFVDSAIDTMDPEDRLASQQMGKMRKSAEVRKTYDSRMSATGGPLGFYDNEEFGNIEFFQPDALITPQRINECRGVATSQRKINSKAG</sequence>
<comment type="caution">
    <text evidence="1">The sequence shown here is derived from an EMBL/GenBank/DDBJ whole genome shotgun (WGS) entry which is preliminary data.</text>
</comment>